<feature type="chain" id="PRO_5044206506" evidence="3">
    <location>
        <begin position="22"/>
        <end position="1014"/>
    </location>
</feature>
<keyword evidence="2 6" id="KW-0456">Lyase</keyword>
<dbReference type="SUPFAM" id="SSF49863">
    <property type="entry name" value="Hyaluronate lyase-like, C-terminal domain"/>
    <property type="match status" value="1"/>
</dbReference>
<dbReference type="GO" id="GO:0030246">
    <property type="term" value="F:carbohydrate binding"/>
    <property type="evidence" value="ECO:0007669"/>
    <property type="project" value="InterPro"/>
</dbReference>
<name>A0AAU8BQ70_9VIBR</name>
<organism evidence="6">
    <name type="scientific">Vibrio chaetopteri</name>
    <dbReference type="NCBI Taxonomy" id="3016528"/>
    <lineage>
        <taxon>Bacteria</taxon>
        <taxon>Pseudomonadati</taxon>
        <taxon>Pseudomonadota</taxon>
        <taxon>Gammaproteobacteria</taxon>
        <taxon>Vibrionales</taxon>
        <taxon>Vibrionaceae</taxon>
        <taxon>Vibrio</taxon>
    </lineage>
</organism>
<accession>A0AAU8BQ70</accession>
<protein>
    <submittedName>
        <fullName evidence="6">Polysaccharide lyase family 8 super-sandwich domain-containing protein</fullName>
    </submittedName>
</protein>
<dbReference type="KEGG" id="vck:PG915_19145"/>
<sequence length="1014" mass="114371">MLNKTRLTCLVLLGFNSPLHASDLPFMELLEARTSVSSQTQALAVASYDHEYFDISVDAKAGDMVVGRLNHPLNYKPSQLSDALHYEIAGGQHSPFMLRNQRDENGRLFGEFVLSEDAGLSMGQYPIDVVLKHGEAQVEKRTITINVVHQTQWDLLHQRAMSFLEGNRRLQGAFVYTDGEIEDYIQELNDNDGAFEGMEFYHARNEDELLDIRPRVLGKELMLAANQINALAYALTYSDQFGYQGEAFERQRLLSALYKAISRYTAHFPLKDFANTPTLMHNMVTHQWRFTDPISAAGFVMSPVMNRDISRGDTQAKQAKESFQALLQIAFDLPYRQRQPEYNRYYLQQDLKHSPGAWADANRHHRMRTWLMMSVLWSDYNQPLTYQPWWYGDYAPFAAQNTSLLPEWTPKGALYDLKMWLETNTRYAFKYGQSGILPDGTVSHHVGARQDMAFFAYGFEWMAGTPSEVVGILADTPWKLSNATYNQLADFVLDSYPNFVYRGGLDFQTAGRSHASDITPIFGFTKLIKGIDTVLEAKSSDTEIRRETELVNFRNNLENNTHEATVNRAYWNSDFMVQRQSGQQTPAYYMSFKMNSSRSMGAESFEPDVGYHNGGGVLQLLVDGDEYSKVMDSWDWHALPGLTEELRVNELPMKSDFKLFNPKHYSGVVSNGNHGFASFKYDSEAPYNSASANKSVAFIDNMAVALGSKVTRTKNGDGWEVGNIITTLDQAAWDTPLTYQIDGGDQQSVDEGDYLDDTLSVQDSAWFHQDKMGYVVLASSETSVMLRGGDAINSTHGDGEPVFHIAIDHGQHPSGEGVGSSYQYIAIPNVSAEQMPELVEQLKHQLFVRTNESSHVVYYSQDASREIVAMAFHQAGSESVATQGGEPLNVSVDKPALVLLERNGDSWSVSVQDPLHHVDRNAMEENDRRRLRFFTRNDRNTLNLTINRGLRSGQYDYQTQGHRIEHLAGQTVTVNGYGNQSELTIELPDQQDKAYQGRHDLFTGMPATVVIAAE</sequence>
<dbReference type="InterPro" id="IPR011013">
    <property type="entry name" value="Gal_mutarotase_sf_dom"/>
</dbReference>
<evidence type="ECO:0000259" key="5">
    <source>
        <dbReference type="Pfam" id="PF02884"/>
    </source>
</evidence>
<evidence type="ECO:0000313" key="6">
    <source>
        <dbReference type="EMBL" id="XCD18861.2"/>
    </source>
</evidence>
<dbReference type="PANTHER" id="PTHR38481">
    <property type="entry name" value="HYALURONATE LYASE"/>
    <property type="match status" value="1"/>
</dbReference>
<feature type="signal peptide" evidence="3">
    <location>
        <begin position="1"/>
        <end position="21"/>
    </location>
</feature>
<dbReference type="InterPro" id="IPR004103">
    <property type="entry name" value="Lyase_8_C"/>
</dbReference>
<dbReference type="GO" id="GO:0005576">
    <property type="term" value="C:extracellular region"/>
    <property type="evidence" value="ECO:0007669"/>
    <property type="project" value="InterPro"/>
</dbReference>
<dbReference type="GO" id="GO:0005975">
    <property type="term" value="P:carbohydrate metabolic process"/>
    <property type="evidence" value="ECO:0007669"/>
    <property type="project" value="InterPro"/>
</dbReference>
<dbReference type="Gene3D" id="2.70.98.10">
    <property type="match status" value="1"/>
</dbReference>
<dbReference type="Gene3D" id="1.50.10.100">
    <property type="entry name" value="Chondroitin AC/alginate lyase"/>
    <property type="match status" value="1"/>
</dbReference>
<dbReference type="InterPro" id="IPR003159">
    <property type="entry name" value="Lyase_8_central_dom"/>
</dbReference>
<feature type="domain" description="Polysaccharide lyase family 8 C-terminal" evidence="5">
    <location>
        <begin position="862"/>
        <end position="916"/>
    </location>
</feature>
<evidence type="ECO:0000256" key="2">
    <source>
        <dbReference type="ARBA" id="ARBA00023239"/>
    </source>
</evidence>
<dbReference type="SUPFAM" id="SSF74650">
    <property type="entry name" value="Galactose mutarotase-like"/>
    <property type="match status" value="1"/>
</dbReference>
<dbReference type="EMBL" id="CP115921">
    <property type="protein sequence ID" value="XCD18861.2"/>
    <property type="molecule type" value="Genomic_DNA"/>
</dbReference>
<dbReference type="Pfam" id="PF02278">
    <property type="entry name" value="Lyase_8"/>
    <property type="match status" value="1"/>
</dbReference>
<dbReference type="InterPro" id="IPR011071">
    <property type="entry name" value="Lyase_8-like_C"/>
</dbReference>
<dbReference type="RefSeq" id="WP_367357790.1">
    <property type="nucleotide sequence ID" value="NZ_CP115921.1"/>
</dbReference>
<evidence type="ECO:0000256" key="1">
    <source>
        <dbReference type="ARBA" id="ARBA00006699"/>
    </source>
</evidence>
<dbReference type="Pfam" id="PF02884">
    <property type="entry name" value="Lyase_8_C"/>
    <property type="match status" value="1"/>
</dbReference>
<reference evidence="6" key="1">
    <citation type="submission" date="2023-01" db="EMBL/GenBank/DDBJ databases">
        <title>Vibrio sp. CB1-14 genome sequencing.</title>
        <authorList>
            <person name="Otstavnykh N."/>
            <person name="Isaeva M."/>
            <person name="Meleshko D."/>
        </authorList>
    </citation>
    <scope>NUCLEOTIDE SEQUENCE</scope>
    <source>
        <strain evidence="6">CB1-14</strain>
    </source>
</reference>
<dbReference type="InterPro" id="IPR014718">
    <property type="entry name" value="GH-type_carb-bd"/>
</dbReference>
<comment type="similarity">
    <text evidence="1">Belongs to the polysaccharide lyase 8 family.</text>
</comment>
<feature type="domain" description="Polysaccharide lyase family 8 central" evidence="4">
    <location>
        <begin position="567"/>
        <end position="831"/>
    </location>
</feature>
<proteinExistence type="inferred from homology"/>
<dbReference type="PANTHER" id="PTHR38481:SF1">
    <property type="entry name" value="HYALURONATE LYASE"/>
    <property type="match status" value="1"/>
</dbReference>
<dbReference type="AlphaFoldDB" id="A0AAU8BQ70"/>
<evidence type="ECO:0000259" key="4">
    <source>
        <dbReference type="Pfam" id="PF02278"/>
    </source>
</evidence>
<keyword evidence="3" id="KW-0732">Signal</keyword>
<dbReference type="Gene3D" id="2.60.220.10">
    <property type="entry name" value="Polysaccharide lyase family 8-like, C-terminal"/>
    <property type="match status" value="1"/>
</dbReference>
<evidence type="ECO:0000256" key="3">
    <source>
        <dbReference type="SAM" id="SignalP"/>
    </source>
</evidence>
<dbReference type="InterPro" id="IPR038970">
    <property type="entry name" value="Lyase_8"/>
</dbReference>
<dbReference type="InterPro" id="IPR008929">
    <property type="entry name" value="Chondroitin_lyas"/>
</dbReference>
<gene>
    <name evidence="6" type="ORF">PG915_19145</name>
</gene>
<dbReference type="SUPFAM" id="SSF48230">
    <property type="entry name" value="Chondroitin AC/alginate lyase"/>
    <property type="match status" value="1"/>
</dbReference>
<dbReference type="GO" id="GO:0016837">
    <property type="term" value="F:carbon-oxygen lyase activity, acting on polysaccharides"/>
    <property type="evidence" value="ECO:0007669"/>
    <property type="project" value="UniProtKB-ARBA"/>
</dbReference>